<reference evidence="14 15" key="1">
    <citation type="submission" date="2016-05" db="EMBL/GenBank/DDBJ databases">
        <title>Genome sequencing reveals origins of a unique bacterial endosymbiosis in the earliest lineages of terrestrial Fungi.</title>
        <authorList>
            <consortium name="DOE Joint Genome Institute"/>
            <person name="Uehling J."/>
            <person name="Gryganskyi A."/>
            <person name="Hameed K."/>
            <person name="Tschaplinski T."/>
            <person name="Misztal P."/>
            <person name="Wu S."/>
            <person name="Desiro A."/>
            <person name="Vande Pol N."/>
            <person name="Du Z.-Y."/>
            <person name="Zienkiewicz A."/>
            <person name="Zienkiewicz K."/>
            <person name="Morin E."/>
            <person name="Tisserant E."/>
            <person name="Splivallo R."/>
            <person name="Hainaut M."/>
            <person name="Henrissat B."/>
            <person name="Ohm R."/>
            <person name="Kuo A."/>
            <person name="Yan J."/>
            <person name="Lipzen A."/>
            <person name="Nolan M."/>
            <person name="Labutti K."/>
            <person name="Barry K."/>
            <person name="Goldstein A."/>
            <person name="Labbe J."/>
            <person name="Schadt C."/>
            <person name="Tuskan G."/>
            <person name="Grigoriev I."/>
            <person name="Martin F."/>
            <person name="Vilgalys R."/>
            <person name="Bonito G."/>
        </authorList>
    </citation>
    <scope>NUCLEOTIDE SEQUENCE [LARGE SCALE GENOMIC DNA]</scope>
    <source>
        <strain evidence="14 15">AG-77</strain>
    </source>
</reference>
<evidence type="ECO:0000256" key="8">
    <source>
        <dbReference type="ARBA" id="ARBA00022723"/>
    </source>
</evidence>
<dbReference type="Gene3D" id="1.10.1410.10">
    <property type="match status" value="1"/>
</dbReference>
<evidence type="ECO:0000256" key="10">
    <source>
        <dbReference type="SAM" id="Coils"/>
    </source>
</evidence>
<dbReference type="CDD" id="cd05402">
    <property type="entry name" value="NT_PAP_TUTase"/>
    <property type="match status" value="1"/>
</dbReference>
<comment type="cofactor">
    <cofactor evidence="1">
        <name>Mn(2+)</name>
        <dbReference type="ChEBI" id="CHEBI:29035"/>
    </cofactor>
</comment>
<gene>
    <name evidence="14" type="ORF">K457DRAFT_127417</name>
</gene>
<dbReference type="EMBL" id="KV442056">
    <property type="protein sequence ID" value="OAQ27575.1"/>
    <property type="molecule type" value="Genomic_DNA"/>
</dbReference>
<dbReference type="GO" id="GO:0010605">
    <property type="term" value="P:negative regulation of macromolecule metabolic process"/>
    <property type="evidence" value="ECO:0007669"/>
    <property type="project" value="UniProtKB-ARBA"/>
</dbReference>
<evidence type="ECO:0000256" key="6">
    <source>
        <dbReference type="ARBA" id="ARBA00022490"/>
    </source>
</evidence>
<dbReference type="GO" id="GO:0005737">
    <property type="term" value="C:cytoplasm"/>
    <property type="evidence" value="ECO:0007669"/>
    <property type="project" value="UniProtKB-SubCell"/>
</dbReference>
<organism evidence="14 15">
    <name type="scientific">Linnemannia elongata AG-77</name>
    <dbReference type="NCBI Taxonomy" id="1314771"/>
    <lineage>
        <taxon>Eukaryota</taxon>
        <taxon>Fungi</taxon>
        <taxon>Fungi incertae sedis</taxon>
        <taxon>Mucoromycota</taxon>
        <taxon>Mortierellomycotina</taxon>
        <taxon>Mortierellomycetes</taxon>
        <taxon>Mortierellales</taxon>
        <taxon>Mortierellaceae</taxon>
        <taxon>Linnemannia</taxon>
    </lineage>
</organism>
<sequence length="583" mass="66378">MTIDRQDITRALLDVILFECAGYREAQNDRYLIRDLAVVFAHARTMFKNNHRTNNLRHPGDVFIQLHKLHTHLGLREYMRLLPRGNHAYFPYPTPVRCSSMDANGNAQEDHVSLPACSSQEVNDFLQNYAENVPSTFHDDIAAVVLYLRNNCWRNRKGSGGGSSELSVGGVLGVIKYSKVHNTIKRRKAERRQTHEVERQQAAARHRQQLAQEEARRKAEKQEQQRVCKEKEESEAREIRAMDVETAEKLRLQQLIDDARYRSITRYLEELKLQAATEETRQEVETLRKNLETTLRANAHLENVEVCLFGSFESGLSTLTSDADFTVYNFVSSGGRIIHGLAKILRAAGYGPITTIATARVPIISFVEHNIRCDMSINQPMGVLNSRLIHAYQRIDSRFLGLWFGLRLLAERHGILGGNRGYLSSYALTMMLIVFLQDVTTPPILPRLQQQGADKMSASLVDGIHCAYDQKPRNYAALASKNTKSEGQLLTEFCQYFGYTFNYLKQEVNPRFGIIRNRSVATPARSKMDNRPKDWSICILDPFIPNRNVAGNCRHNHAADIQQAFRSAGDALKVCNIDKAFKR</sequence>
<evidence type="ECO:0000256" key="7">
    <source>
        <dbReference type="ARBA" id="ARBA00022679"/>
    </source>
</evidence>
<accession>A0A197JQW7</accession>
<dbReference type="STRING" id="1314771.A0A197JQW7"/>
<keyword evidence="9" id="KW-0460">Magnesium</keyword>
<feature type="coiled-coil region" evidence="10">
    <location>
        <begin position="277"/>
        <end position="304"/>
    </location>
</feature>
<dbReference type="Proteomes" id="UP000078512">
    <property type="component" value="Unassembled WGS sequence"/>
</dbReference>
<feature type="domain" description="PAP-associated" evidence="12">
    <location>
        <begin position="487"/>
        <end position="546"/>
    </location>
</feature>
<dbReference type="Pfam" id="PF22600">
    <property type="entry name" value="MTPAP-like_central"/>
    <property type="match status" value="1"/>
</dbReference>
<comment type="subcellular location">
    <subcellularLocation>
        <location evidence="3">Cytoplasm</location>
    </subcellularLocation>
</comment>
<evidence type="ECO:0000256" key="4">
    <source>
        <dbReference type="ARBA" id="ARBA00008593"/>
    </source>
</evidence>
<keyword evidence="6" id="KW-0963">Cytoplasm</keyword>
<name>A0A197JQW7_9FUNG</name>
<protein>
    <recommendedName>
        <fullName evidence="5">polynucleotide adenylyltransferase</fullName>
        <ecNumber evidence="5">2.7.7.19</ecNumber>
    </recommendedName>
</protein>
<evidence type="ECO:0000259" key="12">
    <source>
        <dbReference type="Pfam" id="PF03828"/>
    </source>
</evidence>
<keyword evidence="10" id="KW-0175">Coiled coil</keyword>
<dbReference type="InterPro" id="IPR043519">
    <property type="entry name" value="NT_sf"/>
</dbReference>
<dbReference type="GO" id="GO:0046872">
    <property type="term" value="F:metal ion binding"/>
    <property type="evidence" value="ECO:0007669"/>
    <property type="project" value="UniProtKB-KW"/>
</dbReference>
<dbReference type="Gene3D" id="3.30.460.10">
    <property type="entry name" value="Beta Polymerase, domain 2"/>
    <property type="match status" value="1"/>
</dbReference>
<dbReference type="PANTHER" id="PTHR12271">
    <property type="entry name" value="POLY A POLYMERASE CID PAP -RELATED"/>
    <property type="match status" value="1"/>
</dbReference>
<dbReference type="AlphaFoldDB" id="A0A197JQW7"/>
<keyword evidence="15" id="KW-1185">Reference proteome</keyword>
<evidence type="ECO:0000256" key="2">
    <source>
        <dbReference type="ARBA" id="ARBA00001946"/>
    </source>
</evidence>
<evidence type="ECO:0000256" key="3">
    <source>
        <dbReference type="ARBA" id="ARBA00004496"/>
    </source>
</evidence>
<keyword evidence="7" id="KW-0808">Transferase</keyword>
<feature type="region of interest" description="Disordered" evidence="11">
    <location>
        <begin position="184"/>
        <end position="232"/>
    </location>
</feature>
<dbReference type="InterPro" id="IPR002058">
    <property type="entry name" value="PAP_assoc"/>
</dbReference>
<proteinExistence type="inferred from homology"/>
<evidence type="ECO:0000256" key="11">
    <source>
        <dbReference type="SAM" id="MobiDB-lite"/>
    </source>
</evidence>
<keyword evidence="8" id="KW-0479">Metal-binding</keyword>
<evidence type="ECO:0000313" key="15">
    <source>
        <dbReference type="Proteomes" id="UP000078512"/>
    </source>
</evidence>
<feature type="domain" description="Poly(A) RNA polymerase mitochondrial-like central palm" evidence="13">
    <location>
        <begin position="264"/>
        <end position="393"/>
    </location>
</feature>
<evidence type="ECO:0000256" key="1">
    <source>
        <dbReference type="ARBA" id="ARBA00001936"/>
    </source>
</evidence>
<dbReference type="SUPFAM" id="SSF81301">
    <property type="entry name" value="Nucleotidyltransferase"/>
    <property type="match status" value="1"/>
</dbReference>
<comment type="similarity">
    <text evidence="4">Belongs to the DNA polymerase type-B-like family.</text>
</comment>
<dbReference type="SUPFAM" id="SSF81631">
    <property type="entry name" value="PAP/OAS1 substrate-binding domain"/>
    <property type="match status" value="1"/>
</dbReference>
<dbReference type="GO" id="GO:1990817">
    <property type="term" value="F:poly(A) RNA polymerase activity"/>
    <property type="evidence" value="ECO:0007669"/>
    <property type="project" value="UniProtKB-EC"/>
</dbReference>
<evidence type="ECO:0000256" key="9">
    <source>
        <dbReference type="ARBA" id="ARBA00022842"/>
    </source>
</evidence>
<dbReference type="EC" id="2.7.7.19" evidence="5"/>
<dbReference type="OrthoDB" id="2274644at2759"/>
<evidence type="ECO:0000313" key="14">
    <source>
        <dbReference type="EMBL" id="OAQ27575.1"/>
    </source>
</evidence>
<dbReference type="InterPro" id="IPR054708">
    <property type="entry name" value="MTPAP-like_central"/>
</dbReference>
<dbReference type="GO" id="GO:0031123">
    <property type="term" value="P:RNA 3'-end processing"/>
    <property type="evidence" value="ECO:0007669"/>
    <property type="project" value="TreeGrafter"/>
</dbReference>
<dbReference type="Pfam" id="PF03828">
    <property type="entry name" value="PAP_assoc"/>
    <property type="match status" value="1"/>
</dbReference>
<feature type="compositionally biased region" description="Basic and acidic residues" evidence="11">
    <location>
        <begin position="213"/>
        <end position="232"/>
    </location>
</feature>
<evidence type="ECO:0000259" key="13">
    <source>
        <dbReference type="Pfam" id="PF22600"/>
    </source>
</evidence>
<dbReference type="PANTHER" id="PTHR12271:SF40">
    <property type="entry name" value="POLY(A) RNA POLYMERASE GLD2"/>
    <property type="match status" value="1"/>
</dbReference>
<comment type="cofactor">
    <cofactor evidence="2">
        <name>Mg(2+)</name>
        <dbReference type="ChEBI" id="CHEBI:18420"/>
    </cofactor>
</comment>
<evidence type="ECO:0000256" key="5">
    <source>
        <dbReference type="ARBA" id="ARBA00012388"/>
    </source>
</evidence>